<evidence type="ECO:0000256" key="4">
    <source>
        <dbReference type="ARBA" id="ARBA00022692"/>
    </source>
</evidence>
<dbReference type="GO" id="GO:0005886">
    <property type="term" value="C:plasma membrane"/>
    <property type="evidence" value="ECO:0007669"/>
    <property type="project" value="UniProtKB-SubCell"/>
</dbReference>
<dbReference type="SUPFAM" id="SSF90123">
    <property type="entry name" value="ABC transporter transmembrane region"/>
    <property type="match status" value="1"/>
</dbReference>
<dbReference type="FunFam" id="3.40.50.300:FF:000221">
    <property type="entry name" value="Multidrug ABC transporter ATP-binding protein"/>
    <property type="match status" value="1"/>
</dbReference>
<dbReference type="GO" id="GO:0005524">
    <property type="term" value="F:ATP binding"/>
    <property type="evidence" value="ECO:0007669"/>
    <property type="project" value="UniProtKB-KW"/>
</dbReference>
<reference evidence="12" key="1">
    <citation type="journal article" date="2021" name="PeerJ">
        <title>Extensive microbial diversity within the chicken gut microbiome revealed by metagenomics and culture.</title>
        <authorList>
            <person name="Gilroy R."/>
            <person name="Ravi A."/>
            <person name="Getino M."/>
            <person name="Pursley I."/>
            <person name="Horton D.L."/>
            <person name="Alikhan N.F."/>
            <person name="Baker D."/>
            <person name="Gharbi K."/>
            <person name="Hall N."/>
            <person name="Watson M."/>
            <person name="Adriaenssens E.M."/>
            <person name="Foster-Nyarko E."/>
            <person name="Jarju S."/>
            <person name="Secka A."/>
            <person name="Antonio M."/>
            <person name="Oren A."/>
            <person name="Chaudhuri R.R."/>
            <person name="La Ragione R."/>
            <person name="Hildebrand F."/>
            <person name="Pallen M.J."/>
        </authorList>
    </citation>
    <scope>NUCLEOTIDE SEQUENCE</scope>
    <source>
        <strain evidence="12">421</strain>
    </source>
</reference>
<dbReference type="InterPro" id="IPR017871">
    <property type="entry name" value="ABC_transporter-like_CS"/>
</dbReference>
<keyword evidence="7 9" id="KW-1133">Transmembrane helix</keyword>
<accession>A0A9D1RE51</accession>
<evidence type="ECO:0000256" key="1">
    <source>
        <dbReference type="ARBA" id="ARBA00004651"/>
    </source>
</evidence>
<feature type="transmembrane region" description="Helical" evidence="9">
    <location>
        <begin position="138"/>
        <end position="156"/>
    </location>
</feature>
<dbReference type="GO" id="GO:0015421">
    <property type="term" value="F:ABC-type oligopeptide transporter activity"/>
    <property type="evidence" value="ECO:0007669"/>
    <property type="project" value="TreeGrafter"/>
</dbReference>
<feature type="transmembrane region" description="Helical" evidence="9">
    <location>
        <begin position="162"/>
        <end position="183"/>
    </location>
</feature>
<dbReference type="InterPro" id="IPR003593">
    <property type="entry name" value="AAA+_ATPase"/>
</dbReference>
<organism evidence="12 13">
    <name type="scientific">Candidatus Eubacterium faecipullorum</name>
    <dbReference type="NCBI Taxonomy" id="2838571"/>
    <lineage>
        <taxon>Bacteria</taxon>
        <taxon>Bacillati</taxon>
        <taxon>Bacillota</taxon>
        <taxon>Clostridia</taxon>
        <taxon>Eubacteriales</taxon>
        <taxon>Eubacteriaceae</taxon>
        <taxon>Eubacterium</taxon>
    </lineage>
</organism>
<name>A0A9D1RE51_9FIRM</name>
<dbReference type="InterPro" id="IPR003439">
    <property type="entry name" value="ABC_transporter-like_ATP-bd"/>
</dbReference>
<dbReference type="SMART" id="SM00382">
    <property type="entry name" value="AAA"/>
    <property type="match status" value="1"/>
</dbReference>
<dbReference type="PROSITE" id="PS50929">
    <property type="entry name" value="ABC_TM1F"/>
    <property type="match status" value="1"/>
</dbReference>
<dbReference type="InterPro" id="IPR036640">
    <property type="entry name" value="ABC1_TM_sf"/>
</dbReference>
<dbReference type="EMBL" id="DXGE01000034">
    <property type="protein sequence ID" value="HIW86448.1"/>
    <property type="molecule type" value="Genomic_DNA"/>
</dbReference>
<dbReference type="AlphaFoldDB" id="A0A9D1RE51"/>
<dbReference type="Pfam" id="PF00664">
    <property type="entry name" value="ABC_membrane"/>
    <property type="match status" value="1"/>
</dbReference>
<dbReference type="SUPFAM" id="SSF52540">
    <property type="entry name" value="P-loop containing nucleoside triphosphate hydrolases"/>
    <property type="match status" value="1"/>
</dbReference>
<keyword evidence="2" id="KW-0813">Transport</keyword>
<keyword evidence="6 12" id="KW-0067">ATP-binding</keyword>
<evidence type="ECO:0000256" key="8">
    <source>
        <dbReference type="ARBA" id="ARBA00023136"/>
    </source>
</evidence>
<feature type="transmembrane region" description="Helical" evidence="9">
    <location>
        <begin position="240"/>
        <end position="260"/>
    </location>
</feature>
<feature type="domain" description="ABC transmembrane type-1" evidence="11">
    <location>
        <begin position="17"/>
        <end position="303"/>
    </location>
</feature>
<dbReference type="GO" id="GO:0016887">
    <property type="term" value="F:ATP hydrolysis activity"/>
    <property type="evidence" value="ECO:0007669"/>
    <property type="project" value="InterPro"/>
</dbReference>
<dbReference type="PANTHER" id="PTHR43394">
    <property type="entry name" value="ATP-DEPENDENT PERMEASE MDL1, MITOCHONDRIAL"/>
    <property type="match status" value="1"/>
</dbReference>
<evidence type="ECO:0000259" key="11">
    <source>
        <dbReference type="PROSITE" id="PS50929"/>
    </source>
</evidence>
<reference evidence="12" key="2">
    <citation type="submission" date="2021-04" db="EMBL/GenBank/DDBJ databases">
        <authorList>
            <person name="Gilroy R."/>
        </authorList>
    </citation>
    <scope>NUCLEOTIDE SEQUENCE</scope>
    <source>
        <strain evidence="12">421</strain>
    </source>
</reference>
<comment type="subcellular location">
    <subcellularLocation>
        <location evidence="1">Cell membrane</location>
        <topology evidence="1">Multi-pass membrane protein</topology>
    </subcellularLocation>
</comment>
<sequence>MLKKLASYMKGLWHLAAISALGMIIEAICELSLPSIASSIYEMVNAAPSSESVRRDVILYGIGMLVLAILGLAGGLATMKASSICSQDFAFRLRNDVYKKISTFSFKNIDEFSTASLTTRLTNDITMLQMVVMMALRILVRGPALLIVSAVFAVSINPKMSALLLFILPVLILVVVCVLKFGFPMFQKMQKKIDNVNRVVQENLIGIRVVKAFVREDHEKEKFRTVSDDLAAQGAKASGLVVTVMPIMMLMLNAVVVFVYYRGGVDASNGVMDVSEISVFASYIIQVLMNLMMISMMLLQLARGKACGDRVVEVLNTEVDIKDGEQNYIPDQTSAKGRVEFRNVDFKYNSSDSGDDILHNISFTAEPGEVIGVVGGTGCGKSSLVNLIPRLYDVTGGQVLVDGVDVRDYNVKALRDMIGVVLQKNVLFSGTIKDNIRWGKADATDEEIEKACKYAQAHDFVLRQPNGYDTDLSQGGLNLSGGQKQRLCIARAMIKQPKILILDDSTSAVDTATEAKIRTSFYNELKDTTVFIIAQRVSSVQEADKIIVLDDGEIKGMDTHDNLLKTNEIYQEIYNTQQKGVSE</sequence>
<evidence type="ECO:0000259" key="10">
    <source>
        <dbReference type="PROSITE" id="PS50893"/>
    </source>
</evidence>
<dbReference type="CDD" id="cd18548">
    <property type="entry name" value="ABC_6TM_Tm287_like"/>
    <property type="match status" value="1"/>
</dbReference>
<evidence type="ECO:0000313" key="13">
    <source>
        <dbReference type="Proteomes" id="UP000824205"/>
    </source>
</evidence>
<dbReference type="InterPro" id="IPR027417">
    <property type="entry name" value="P-loop_NTPase"/>
</dbReference>
<proteinExistence type="predicted"/>
<keyword evidence="8 9" id="KW-0472">Membrane</keyword>
<evidence type="ECO:0000256" key="7">
    <source>
        <dbReference type="ARBA" id="ARBA00022989"/>
    </source>
</evidence>
<gene>
    <name evidence="12" type="ORF">IAA48_08135</name>
</gene>
<dbReference type="InterPro" id="IPR039421">
    <property type="entry name" value="Type_1_exporter"/>
</dbReference>
<dbReference type="Proteomes" id="UP000824205">
    <property type="component" value="Unassembled WGS sequence"/>
</dbReference>
<dbReference type="Pfam" id="PF00005">
    <property type="entry name" value="ABC_tran"/>
    <property type="match status" value="1"/>
</dbReference>
<comment type="caution">
    <text evidence="12">The sequence shown here is derived from an EMBL/GenBank/DDBJ whole genome shotgun (WGS) entry which is preliminary data.</text>
</comment>
<dbReference type="InterPro" id="IPR011527">
    <property type="entry name" value="ABC1_TM_dom"/>
</dbReference>
<evidence type="ECO:0000256" key="9">
    <source>
        <dbReference type="SAM" id="Phobius"/>
    </source>
</evidence>
<keyword evidence="3" id="KW-1003">Cell membrane</keyword>
<protein>
    <submittedName>
        <fullName evidence="12">ABC transporter ATP-binding protein/permease</fullName>
    </submittedName>
</protein>
<evidence type="ECO:0000256" key="6">
    <source>
        <dbReference type="ARBA" id="ARBA00022840"/>
    </source>
</evidence>
<dbReference type="PROSITE" id="PS00211">
    <property type="entry name" value="ABC_TRANSPORTER_1"/>
    <property type="match status" value="1"/>
</dbReference>
<dbReference type="PANTHER" id="PTHR43394:SF1">
    <property type="entry name" value="ATP-BINDING CASSETTE SUB-FAMILY B MEMBER 10, MITOCHONDRIAL"/>
    <property type="match status" value="1"/>
</dbReference>
<feature type="transmembrane region" description="Helical" evidence="9">
    <location>
        <begin position="12"/>
        <end position="37"/>
    </location>
</feature>
<evidence type="ECO:0000256" key="2">
    <source>
        <dbReference type="ARBA" id="ARBA00022448"/>
    </source>
</evidence>
<keyword evidence="4 9" id="KW-0812">Transmembrane</keyword>
<keyword evidence="5" id="KW-0547">Nucleotide-binding</keyword>
<feature type="transmembrane region" description="Helical" evidence="9">
    <location>
        <begin position="57"/>
        <end position="77"/>
    </location>
</feature>
<evidence type="ECO:0000256" key="3">
    <source>
        <dbReference type="ARBA" id="ARBA00022475"/>
    </source>
</evidence>
<feature type="domain" description="ABC transporter" evidence="10">
    <location>
        <begin position="339"/>
        <end position="576"/>
    </location>
</feature>
<dbReference type="PROSITE" id="PS50893">
    <property type="entry name" value="ABC_TRANSPORTER_2"/>
    <property type="match status" value="1"/>
</dbReference>
<evidence type="ECO:0000256" key="5">
    <source>
        <dbReference type="ARBA" id="ARBA00022741"/>
    </source>
</evidence>
<feature type="transmembrane region" description="Helical" evidence="9">
    <location>
        <begin position="280"/>
        <end position="301"/>
    </location>
</feature>
<dbReference type="Gene3D" id="1.20.1560.10">
    <property type="entry name" value="ABC transporter type 1, transmembrane domain"/>
    <property type="match status" value="1"/>
</dbReference>
<dbReference type="Gene3D" id="3.40.50.300">
    <property type="entry name" value="P-loop containing nucleotide triphosphate hydrolases"/>
    <property type="match status" value="1"/>
</dbReference>
<evidence type="ECO:0000313" key="12">
    <source>
        <dbReference type="EMBL" id="HIW86448.1"/>
    </source>
</evidence>